<protein>
    <submittedName>
        <fullName evidence="1">Uncharacterized protein</fullName>
    </submittedName>
</protein>
<dbReference type="EMBL" id="JAXCGZ010000443">
    <property type="protein sequence ID" value="KAK7085973.1"/>
    <property type="molecule type" value="Genomic_DNA"/>
</dbReference>
<evidence type="ECO:0000313" key="2">
    <source>
        <dbReference type="Proteomes" id="UP001381693"/>
    </source>
</evidence>
<gene>
    <name evidence="1" type="ORF">SK128_026342</name>
</gene>
<reference evidence="1 2" key="1">
    <citation type="submission" date="2023-11" db="EMBL/GenBank/DDBJ databases">
        <title>Halocaridina rubra genome assembly.</title>
        <authorList>
            <person name="Smith C."/>
        </authorList>
    </citation>
    <scope>NUCLEOTIDE SEQUENCE [LARGE SCALE GENOMIC DNA]</scope>
    <source>
        <strain evidence="1">EP-1</strain>
        <tissue evidence="1">Whole</tissue>
    </source>
</reference>
<dbReference type="Proteomes" id="UP001381693">
    <property type="component" value="Unassembled WGS sequence"/>
</dbReference>
<organism evidence="1 2">
    <name type="scientific">Halocaridina rubra</name>
    <name type="common">Hawaiian red shrimp</name>
    <dbReference type="NCBI Taxonomy" id="373956"/>
    <lineage>
        <taxon>Eukaryota</taxon>
        <taxon>Metazoa</taxon>
        <taxon>Ecdysozoa</taxon>
        <taxon>Arthropoda</taxon>
        <taxon>Crustacea</taxon>
        <taxon>Multicrustacea</taxon>
        <taxon>Malacostraca</taxon>
        <taxon>Eumalacostraca</taxon>
        <taxon>Eucarida</taxon>
        <taxon>Decapoda</taxon>
        <taxon>Pleocyemata</taxon>
        <taxon>Caridea</taxon>
        <taxon>Atyoidea</taxon>
        <taxon>Atyidae</taxon>
        <taxon>Halocaridina</taxon>
    </lineage>
</organism>
<comment type="caution">
    <text evidence="1">The sequence shown here is derived from an EMBL/GenBank/DDBJ whole genome shotgun (WGS) entry which is preliminary data.</text>
</comment>
<dbReference type="AlphaFoldDB" id="A0AAN9AEK3"/>
<name>A0AAN9AEK3_HALRR</name>
<accession>A0AAN9AEK3</accession>
<evidence type="ECO:0000313" key="1">
    <source>
        <dbReference type="EMBL" id="KAK7085973.1"/>
    </source>
</evidence>
<sequence>MSIEGGHPGFRSLTPEIPSIKVLYQLYSSMNLSTQRWKSKNRCPRGEENLWNPNELLEFDLNLDMIDRVYHHTYKVAIPPRSFLDCGLGDLYGRMEYKSKCLYFYAHFAIVHTGISTIIKTVLYLTYNVELFLRSVIDSNCDLEDICKSLVDDRVIVDDPRMFDCFSGDKWSECRVRRLRYLCLFKVQNNIDLLKNYKDVLPHSLGKEVEEFLALCDARKDCDQDPGNFFGDFVGFTKHP</sequence>
<proteinExistence type="predicted"/>
<keyword evidence="2" id="KW-1185">Reference proteome</keyword>